<evidence type="ECO:0000313" key="2">
    <source>
        <dbReference type="EMBL" id="EPQ12597.1"/>
    </source>
</evidence>
<proteinExistence type="predicted"/>
<dbReference type="EMBL" id="KE163524">
    <property type="protein sequence ID" value="EPQ12597.1"/>
    <property type="molecule type" value="Genomic_DNA"/>
</dbReference>
<gene>
    <name evidence="2" type="ORF">D623_10021169</name>
</gene>
<feature type="region of interest" description="Disordered" evidence="1">
    <location>
        <begin position="1"/>
        <end position="22"/>
    </location>
</feature>
<accession>S7PVP7</accession>
<evidence type="ECO:0000313" key="3">
    <source>
        <dbReference type="Proteomes" id="UP000052978"/>
    </source>
</evidence>
<dbReference type="AlphaFoldDB" id="S7PVP7"/>
<feature type="compositionally biased region" description="Polar residues" evidence="1">
    <location>
        <begin position="1"/>
        <end position="19"/>
    </location>
</feature>
<protein>
    <submittedName>
        <fullName evidence="2">Uncharacterized protein</fullName>
    </submittedName>
</protein>
<sequence>MPQATPTSQSATMCKSTQPRWRPAATELEQAGGSVAPAMEEAKLPYCPGRLWPPLKATKF</sequence>
<evidence type="ECO:0000256" key="1">
    <source>
        <dbReference type="SAM" id="MobiDB-lite"/>
    </source>
</evidence>
<keyword evidence="3" id="KW-1185">Reference proteome</keyword>
<reference evidence="2 3" key="1">
    <citation type="journal article" date="2013" name="Nat. Commun.">
        <title>Genome analysis reveals insights into physiology and longevity of the Brandt's bat Myotis brandtii.</title>
        <authorList>
            <person name="Seim I."/>
            <person name="Fang X."/>
            <person name="Xiong Z."/>
            <person name="Lobanov A.V."/>
            <person name="Huang Z."/>
            <person name="Ma S."/>
            <person name="Feng Y."/>
            <person name="Turanov A.A."/>
            <person name="Zhu Y."/>
            <person name="Lenz T.L."/>
            <person name="Gerashchenko M.V."/>
            <person name="Fan D."/>
            <person name="Hee Yim S."/>
            <person name="Yao X."/>
            <person name="Jordan D."/>
            <person name="Xiong Y."/>
            <person name="Ma Y."/>
            <person name="Lyapunov A.N."/>
            <person name="Chen G."/>
            <person name="Kulakova O.I."/>
            <person name="Sun Y."/>
            <person name="Lee S.G."/>
            <person name="Bronson R.T."/>
            <person name="Moskalev A.A."/>
            <person name="Sunyaev S.R."/>
            <person name="Zhang G."/>
            <person name="Krogh A."/>
            <person name="Wang J."/>
            <person name="Gladyshev V.N."/>
        </authorList>
    </citation>
    <scope>NUCLEOTIDE SEQUENCE [LARGE SCALE GENOMIC DNA]</scope>
</reference>
<dbReference type="Proteomes" id="UP000052978">
    <property type="component" value="Unassembled WGS sequence"/>
</dbReference>
<name>S7PVP7_MYOBR</name>
<organism evidence="2 3">
    <name type="scientific">Myotis brandtii</name>
    <name type="common">Brandt's bat</name>
    <dbReference type="NCBI Taxonomy" id="109478"/>
    <lineage>
        <taxon>Eukaryota</taxon>
        <taxon>Metazoa</taxon>
        <taxon>Chordata</taxon>
        <taxon>Craniata</taxon>
        <taxon>Vertebrata</taxon>
        <taxon>Euteleostomi</taxon>
        <taxon>Mammalia</taxon>
        <taxon>Eutheria</taxon>
        <taxon>Laurasiatheria</taxon>
        <taxon>Chiroptera</taxon>
        <taxon>Yangochiroptera</taxon>
        <taxon>Vespertilionidae</taxon>
        <taxon>Myotis</taxon>
    </lineage>
</organism>